<reference evidence="5" key="1">
    <citation type="submission" date="2018-09" db="EMBL/GenBank/DDBJ databases">
        <title>Chryseolinea sp. KIS68-18 isolated from soil.</title>
        <authorList>
            <person name="Weon H.-Y."/>
            <person name="Kwon S.-W."/>
            <person name="Lee S.A."/>
        </authorList>
    </citation>
    <scope>NUCLEOTIDE SEQUENCE [LARGE SCALE GENOMIC DNA]</scope>
    <source>
        <strain evidence="5">KIS68-18</strain>
    </source>
</reference>
<dbReference type="EMBL" id="CP032382">
    <property type="protein sequence ID" value="AYB32369.1"/>
    <property type="molecule type" value="Genomic_DNA"/>
</dbReference>
<accession>A0A385SMF1</accession>
<dbReference type="KEGG" id="chk:D4L85_18120"/>
<dbReference type="CDD" id="cd04301">
    <property type="entry name" value="NAT_SF"/>
    <property type="match status" value="1"/>
</dbReference>
<gene>
    <name evidence="4" type="ORF">D4L85_18120</name>
</gene>
<evidence type="ECO:0000259" key="3">
    <source>
        <dbReference type="PROSITE" id="PS51186"/>
    </source>
</evidence>
<dbReference type="PANTHER" id="PTHR43877:SF1">
    <property type="entry name" value="ACETYLTRANSFERASE"/>
    <property type="match status" value="1"/>
</dbReference>
<evidence type="ECO:0000256" key="2">
    <source>
        <dbReference type="ARBA" id="ARBA00023315"/>
    </source>
</evidence>
<keyword evidence="2" id="KW-0012">Acyltransferase</keyword>
<feature type="domain" description="N-acetyltransferase" evidence="3">
    <location>
        <begin position="4"/>
        <end position="176"/>
    </location>
</feature>
<dbReference type="PANTHER" id="PTHR43877">
    <property type="entry name" value="AMINOALKYLPHOSPHONATE N-ACETYLTRANSFERASE-RELATED-RELATED"/>
    <property type="match status" value="1"/>
</dbReference>
<dbReference type="InterPro" id="IPR050832">
    <property type="entry name" value="Bact_Acetyltransf"/>
</dbReference>
<proteinExistence type="predicted"/>
<keyword evidence="1 4" id="KW-0808">Transferase</keyword>
<dbReference type="InterPro" id="IPR016181">
    <property type="entry name" value="Acyl_CoA_acyltransferase"/>
</dbReference>
<dbReference type="Pfam" id="PF00583">
    <property type="entry name" value="Acetyltransf_1"/>
    <property type="match status" value="1"/>
</dbReference>
<dbReference type="AlphaFoldDB" id="A0A385SMF1"/>
<dbReference type="Proteomes" id="UP000266183">
    <property type="component" value="Chromosome"/>
</dbReference>
<keyword evidence="5" id="KW-1185">Reference proteome</keyword>
<dbReference type="GO" id="GO:0016747">
    <property type="term" value="F:acyltransferase activity, transferring groups other than amino-acyl groups"/>
    <property type="evidence" value="ECO:0007669"/>
    <property type="project" value="InterPro"/>
</dbReference>
<evidence type="ECO:0000313" key="5">
    <source>
        <dbReference type="Proteomes" id="UP000266183"/>
    </source>
</evidence>
<dbReference type="OrthoDB" id="5292888at2"/>
<dbReference type="PROSITE" id="PS51186">
    <property type="entry name" value="GNAT"/>
    <property type="match status" value="1"/>
</dbReference>
<evidence type="ECO:0000256" key="1">
    <source>
        <dbReference type="ARBA" id="ARBA00022679"/>
    </source>
</evidence>
<dbReference type="Gene3D" id="3.40.630.30">
    <property type="match status" value="1"/>
</dbReference>
<dbReference type="RefSeq" id="WP_119755622.1">
    <property type="nucleotide sequence ID" value="NZ_CP032382.1"/>
</dbReference>
<protein>
    <submittedName>
        <fullName evidence="4">GNAT family N-acetyltransferase</fullName>
    </submittedName>
</protein>
<dbReference type="InterPro" id="IPR000182">
    <property type="entry name" value="GNAT_dom"/>
</dbReference>
<organism evidence="4 5">
    <name type="scientific">Chryseolinea soli</name>
    <dbReference type="NCBI Taxonomy" id="2321403"/>
    <lineage>
        <taxon>Bacteria</taxon>
        <taxon>Pseudomonadati</taxon>
        <taxon>Bacteroidota</taxon>
        <taxon>Cytophagia</taxon>
        <taxon>Cytophagales</taxon>
        <taxon>Fulvivirgaceae</taxon>
        <taxon>Chryseolinea</taxon>
    </lineage>
</organism>
<sequence length="187" mass="20823">MKNISIRQGLAADAPVIAALHAASWRIAYRGLLLDEYLDNDLAGERARYWSEKMGNLKDNEFVLLAEIGNDVVGFIAVMDVPDAGYQALVDNLHVVPHLKGSGIGGKLMRAAAKKLLTDGRSNFYLWVLEGNHPAEKFYTSISGRPADRKQSDFGGKETWATRYVWDDFSELLGGDDRETDNLQHQQ</sequence>
<name>A0A385SMF1_9BACT</name>
<evidence type="ECO:0000313" key="4">
    <source>
        <dbReference type="EMBL" id="AYB32369.1"/>
    </source>
</evidence>
<dbReference type="SUPFAM" id="SSF55729">
    <property type="entry name" value="Acyl-CoA N-acyltransferases (Nat)"/>
    <property type="match status" value="1"/>
</dbReference>